<evidence type="ECO:0000256" key="1">
    <source>
        <dbReference type="SAM" id="MobiDB-lite"/>
    </source>
</evidence>
<sequence>MTKNFLTGFVPLKVTKYDKIKKLERDLVRVAAIKKDCRVVENDLEPSRALIEFGVVGGDATTPNFGVSGGGGGYSPNVGGDFDGVDGGGGGEEFFPINEEVRCPPETSFTRGESSNAGVEDTVKILISKKSVKPSSNISDPYTPNVVKRRRRQISKTLTSAKRKAKNTPRVMTGDQTKKELVP</sequence>
<feature type="region of interest" description="Disordered" evidence="1">
    <location>
        <begin position="151"/>
        <end position="183"/>
    </location>
</feature>
<evidence type="ECO:0000313" key="3">
    <source>
        <dbReference type="Proteomes" id="UP000823775"/>
    </source>
</evidence>
<protein>
    <submittedName>
        <fullName evidence="2">Uncharacterized protein</fullName>
    </submittedName>
</protein>
<accession>A0ABS8T0X1</accession>
<organism evidence="2 3">
    <name type="scientific">Datura stramonium</name>
    <name type="common">Jimsonweed</name>
    <name type="synonym">Common thornapple</name>
    <dbReference type="NCBI Taxonomy" id="4076"/>
    <lineage>
        <taxon>Eukaryota</taxon>
        <taxon>Viridiplantae</taxon>
        <taxon>Streptophyta</taxon>
        <taxon>Embryophyta</taxon>
        <taxon>Tracheophyta</taxon>
        <taxon>Spermatophyta</taxon>
        <taxon>Magnoliopsida</taxon>
        <taxon>eudicotyledons</taxon>
        <taxon>Gunneridae</taxon>
        <taxon>Pentapetalae</taxon>
        <taxon>asterids</taxon>
        <taxon>lamiids</taxon>
        <taxon>Solanales</taxon>
        <taxon>Solanaceae</taxon>
        <taxon>Solanoideae</taxon>
        <taxon>Datureae</taxon>
        <taxon>Datura</taxon>
    </lineage>
</organism>
<proteinExistence type="predicted"/>
<keyword evidence="3" id="KW-1185">Reference proteome</keyword>
<name>A0ABS8T0X1_DATST</name>
<dbReference type="EMBL" id="JACEIK010001009">
    <property type="protein sequence ID" value="MCD7464990.1"/>
    <property type="molecule type" value="Genomic_DNA"/>
</dbReference>
<comment type="caution">
    <text evidence="2">The sequence shown here is derived from an EMBL/GenBank/DDBJ whole genome shotgun (WGS) entry which is preliminary data.</text>
</comment>
<gene>
    <name evidence="2" type="ORF">HAX54_000342</name>
</gene>
<evidence type="ECO:0000313" key="2">
    <source>
        <dbReference type="EMBL" id="MCD7464990.1"/>
    </source>
</evidence>
<dbReference type="Proteomes" id="UP000823775">
    <property type="component" value="Unassembled WGS sequence"/>
</dbReference>
<reference evidence="2 3" key="1">
    <citation type="journal article" date="2021" name="BMC Genomics">
        <title>Datura genome reveals duplications of psychoactive alkaloid biosynthetic genes and high mutation rate following tissue culture.</title>
        <authorList>
            <person name="Rajewski A."/>
            <person name="Carter-House D."/>
            <person name="Stajich J."/>
            <person name="Litt A."/>
        </authorList>
    </citation>
    <scope>NUCLEOTIDE SEQUENCE [LARGE SCALE GENOMIC DNA]</scope>
    <source>
        <strain evidence="2">AR-01</strain>
    </source>
</reference>